<accession>A0AAJ0H6A4</accession>
<evidence type="ECO:0000256" key="1">
    <source>
        <dbReference type="ARBA" id="ARBA00004123"/>
    </source>
</evidence>
<feature type="signal peptide" evidence="4">
    <location>
        <begin position="1"/>
        <end position="24"/>
    </location>
</feature>
<comment type="caution">
    <text evidence="5">The sequence shown here is derived from an EMBL/GenBank/DDBJ whole genome shotgun (WGS) entry which is preliminary data.</text>
</comment>
<comment type="subcellular location">
    <subcellularLocation>
        <location evidence="1">Nucleus</location>
    </subcellularLocation>
</comment>
<gene>
    <name evidence="5" type="ORF">B0T25DRAFT_342673</name>
</gene>
<dbReference type="PANTHER" id="PTHR31001">
    <property type="entry name" value="UNCHARACTERIZED TRANSCRIPTIONAL REGULATORY PROTEIN"/>
    <property type="match status" value="1"/>
</dbReference>
<organism evidence="5 6">
    <name type="scientific">Lasiosphaeria hispida</name>
    <dbReference type="NCBI Taxonomy" id="260671"/>
    <lineage>
        <taxon>Eukaryota</taxon>
        <taxon>Fungi</taxon>
        <taxon>Dikarya</taxon>
        <taxon>Ascomycota</taxon>
        <taxon>Pezizomycotina</taxon>
        <taxon>Sordariomycetes</taxon>
        <taxon>Sordariomycetidae</taxon>
        <taxon>Sordariales</taxon>
        <taxon>Lasiosphaeriaceae</taxon>
        <taxon>Lasiosphaeria</taxon>
    </lineage>
</organism>
<feature type="region of interest" description="Disordered" evidence="3">
    <location>
        <begin position="269"/>
        <end position="332"/>
    </location>
</feature>
<dbReference type="EMBL" id="JAUIQD010000008">
    <property type="protein sequence ID" value="KAK3341459.1"/>
    <property type="molecule type" value="Genomic_DNA"/>
</dbReference>
<keyword evidence="6" id="KW-1185">Reference proteome</keyword>
<feature type="compositionally biased region" description="Polar residues" evidence="3">
    <location>
        <begin position="291"/>
        <end position="312"/>
    </location>
</feature>
<name>A0AAJ0H6A4_9PEZI</name>
<reference evidence="5" key="2">
    <citation type="submission" date="2023-06" db="EMBL/GenBank/DDBJ databases">
        <authorList>
            <consortium name="Lawrence Berkeley National Laboratory"/>
            <person name="Haridas S."/>
            <person name="Hensen N."/>
            <person name="Bonometti L."/>
            <person name="Westerberg I."/>
            <person name="Brannstrom I.O."/>
            <person name="Guillou S."/>
            <person name="Cros-Aarteil S."/>
            <person name="Calhoun S."/>
            <person name="Kuo A."/>
            <person name="Mondo S."/>
            <person name="Pangilinan J."/>
            <person name="Riley R."/>
            <person name="Labutti K."/>
            <person name="Andreopoulos B."/>
            <person name="Lipzen A."/>
            <person name="Chen C."/>
            <person name="Yanf M."/>
            <person name="Daum C."/>
            <person name="Ng V."/>
            <person name="Clum A."/>
            <person name="Steindorff A."/>
            <person name="Ohm R."/>
            <person name="Martin F."/>
            <person name="Silar P."/>
            <person name="Natvig D."/>
            <person name="Lalanne C."/>
            <person name="Gautier V."/>
            <person name="Ament-Velasquez S.L."/>
            <person name="Kruys A."/>
            <person name="Hutchinson M.I."/>
            <person name="Powell A.J."/>
            <person name="Barry K."/>
            <person name="Miller A.N."/>
            <person name="Grigoriev I.V."/>
            <person name="Debuchy R."/>
            <person name="Gladieux P."/>
            <person name="Thoren M.H."/>
            <person name="Johannesson H."/>
        </authorList>
    </citation>
    <scope>NUCLEOTIDE SEQUENCE</scope>
    <source>
        <strain evidence="5">CBS 955.72</strain>
    </source>
</reference>
<evidence type="ECO:0000313" key="5">
    <source>
        <dbReference type="EMBL" id="KAK3341459.1"/>
    </source>
</evidence>
<feature type="compositionally biased region" description="Polar residues" evidence="3">
    <location>
        <begin position="390"/>
        <end position="406"/>
    </location>
</feature>
<dbReference type="AlphaFoldDB" id="A0AAJ0H6A4"/>
<dbReference type="PANTHER" id="PTHR31001:SF84">
    <property type="entry name" value="FUNGAL SPECIFIC TRANSCRIPTION FACTOR"/>
    <property type="match status" value="1"/>
</dbReference>
<evidence type="ECO:0000256" key="2">
    <source>
        <dbReference type="ARBA" id="ARBA00023242"/>
    </source>
</evidence>
<sequence>MSEFDREMRRRLWCVLYLWDFALGAMLSRPSLVSRADCTFELPTLALEIDPGQPYQPSPFRHMKLHCQMCIDLAAIMASQSKKDSGIDTAQRSRLALEKWFRDLPGEYAVKAPDTRWDGEHEWVVFQRRYLHLVGYMSLFALLKQYVAIDSAEPISELESDLREAGVQAALDLMDMSYIFFENLVSVGAKFHYAVFCIFDTATLMCSAFVRDAAHSLPQREVALPAIKKGLTMLETLRSVSKTTSDLCRMLKDLLVSLPLSAREKGLIGAPKRAKPSSPALGVKELKAPMRSTNRSVSAESNQTDASRSTLSENDDPLIATPAGTDEGAVESSMTSDLDNTFATPDVSGSLVGFSHQIGFSPSTRGALANVSPISIPSTAEQLQPVAMVSPQNLGPPNDHSQSSSLLDGYSPPSDLMLPNSQPLHDFHFPNLQPSPLDADRLAQVVWQTSEDAARSMSANMFQEPNVITLNTNMPTVLEYWDWESLQLGNPNYWGGSNPPPM</sequence>
<dbReference type="CDD" id="cd12148">
    <property type="entry name" value="fungal_TF_MHR"/>
    <property type="match status" value="1"/>
</dbReference>
<keyword evidence="2" id="KW-0539">Nucleus</keyword>
<dbReference type="Proteomes" id="UP001275084">
    <property type="component" value="Unassembled WGS sequence"/>
</dbReference>
<protein>
    <recommendedName>
        <fullName evidence="7">Transcription factor domain-containing protein</fullName>
    </recommendedName>
</protein>
<proteinExistence type="predicted"/>
<dbReference type="InterPro" id="IPR050613">
    <property type="entry name" value="Sec_Metabolite_Reg"/>
</dbReference>
<feature type="region of interest" description="Disordered" evidence="3">
    <location>
        <begin position="389"/>
        <end position="414"/>
    </location>
</feature>
<evidence type="ECO:0000256" key="3">
    <source>
        <dbReference type="SAM" id="MobiDB-lite"/>
    </source>
</evidence>
<evidence type="ECO:0000313" key="6">
    <source>
        <dbReference type="Proteomes" id="UP001275084"/>
    </source>
</evidence>
<evidence type="ECO:0000256" key="4">
    <source>
        <dbReference type="SAM" id="SignalP"/>
    </source>
</evidence>
<dbReference type="GO" id="GO:0005634">
    <property type="term" value="C:nucleus"/>
    <property type="evidence" value="ECO:0007669"/>
    <property type="project" value="UniProtKB-SubCell"/>
</dbReference>
<evidence type="ECO:0008006" key="7">
    <source>
        <dbReference type="Google" id="ProtNLM"/>
    </source>
</evidence>
<keyword evidence="4" id="KW-0732">Signal</keyword>
<reference evidence="5" key="1">
    <citation type="journal article" date="2023" name="Mol. Phylogenet. Evol.">
        <title>Genome-scale phylogeny and comparative genomics of the fungal order Sordariales.</title>
        <authorList>
            <person name="Hensen N."/>
            <person name="Bonometti L."/>
            <person name="Westerberg I."/>
            <person name="Brannstrom I.O."/>
            <person name="Guillou S."/>
            <person name="Cros-Aarteil S."/>
            <person name="Calhoun S."/>
            <person name="Haridas S."/>
            <person name="Kuo A."/>
            <person name="Mondo S."/>
            <person name="Pangilinan J."/>
            <person name="Riley R."/>
            <person name="LaButti K."/>
            <person name="Andreopoulos B."/>
            <person name="Lipzen A."/>
            <person name="Chen C."/>
            <person name="Yan M."/>
            <person name="Daum C."/>
            <person name="Ng V."/>
            <person name="Clum A."/>
            <person name="Steindorff A."/>
            <person name="Ohm R.A."/>
            <person name="Martin F."/>
            <person name="Silar P."/>
            <person name="Natvig D.O."/>
            <person name="Lalanne C."/>
            <person name="Gautier V."/>
            <person name="Ament-Velasquez S.L."/>
            <person name="Kruys A."/>
            <person name="Hutchinson M.I."/>
            <person name="Powell A.J."/>
            <person name="Barry K."/>
            <person name="Miller A.N."/>
            <person name="Grigoriev I.V."/>
            <person name="Debuchy R."/>
            <person name="Gladieux P."/>
            <person name="Hiltunen Thoren M."/>
            <person name="Johannesson H."/>
        </authorList>
    </citation>
    <scope>NUCLEOTIDE SEQUENCE</scope>
    <source>
        <strain evidence="5">CBS 955.72</strain>
    </source>
</reference>
<feature type="chain" id="PRO_5042531721" description="Transcription factor domain-containing protein" evidence="4">
    <location>
        <begin position="25"/>
        <end position="502"/>
    </location>
</feature>